<feature type="region of interest" description="Disordered" evidence="1">
    <location>
        <begin position="334"/>
        <end position="368"/>
    </location>
</feature>
<protein>
    <recommendedName>
        <fullName evidence="4">Nucleic-acid-binding protein from transposon X-element</fullName>
    </recommendedName>
</protein>
<dbReference type="SUPFAM" id="SSF57756">
    <property type="entry name" value="Retrovirus zinc finger-like domains"/>
    <property type="match status" value="1"/>
</dbReference>
<sequence>MARVKIKTNNNKDPRRKFALLNILSSNDIYPTNIIIVQDGFVIISSDEEQEKIFQDSTKQELLQNDFTLITPPELKAKRTVIAFNINSHIYSNSEDDMINELYAHNTWLDNNIDTIFKFPNSKTIKITFTQAIYAQKAIDHGLKLFSMKIPHYQIQQEKFYQIQTCYRCYEIEDHLTKHCPKNQDYKVCPECAEEGHTWKHCNKEGKKCINCGENHRTLSMRCCLRKDGIKKKREEEKNRGTYSEITKMNANPINITTPTPLITREEHLKIYSCVMNAHFMNVSDPGCYEKELNTLLADNNLPPIKISKTPNSSKLLAMIVDVEKHAGKDIGEASASADSTYQQETTNNNTKQQQETARKKKKEKGTKKLDSEDIDLEIYTKESKGWPENITLGQLIKGIEEGNYKFTNRESTLEPHEVLGLMKKGDMILGECLKVIDDSIFRKIRSGQTQERSPPSRQPQRLRKKDLK</sequence>
<name>A0A5B7FTJ9_PORTR</name>
<proteinExistence type="predicted"/>
<dbReference type="AlphaFoldDB" id="A0A5B7FTJ9"/>
<keyword evidence="3" id="KW-1185">Reference proteome</keyword>
<evidence type="ECO:0000313" key="3">
    <source>
        <dbReference type="Proteomes" id="UP000324222"/>
    </source>
</evidence>
<feature type="region of interest" description="Disordered" evidence="1">
    <location>
        <begin position="446"/>
        <end position="469"/>
    </location>
</feature>
<dbReference type="OrthoDB" id="3863715at2759"/>
<evidence type="ECO:0000313" key="2">
    <source>
        <dbReference type="EMBL" id="MPC48298.1"/>
    </source>
</evidence>
<gene>
    <name evidence="2" type="ORF">E2C01_042066</name>
</gene>
<dbReference type="EMBL" id="VSRR010008207">
    <property type="protein sequence ID" value="MPC48298.1"/>
    <property type="molecule type" value="Genomic_DNA"/>
</dbReference>
<organism evidence="2 3">
    <name type="scientific">Portunus trituberculatus</name>
    <name type="common">Swimming crab</name>
    <name type="synonym">Neptunus trituberculatus</name>
    <dbReference type="NCBI Taxonomy" id="210409"/>
    <lineage>
        <taxon>Eukaryota</taxon>
        <taxon>Metazoa</taxon>
        <taxon>Ecdysozoa</taxon>
        <taxon>Arthropoda</taxon>
        <taxon>Crustacea</taxon>
        <taxon>Multicrustacea</taxon>
        <taxon>Malacostraca</taxon>
        <taxon>Eumalacostraca</taxon>
        <taxon>Eucarida</taxon>
        <taxon>Decapoda</taxon>
        <taxon>Pleocyemata</taxon>
        <taxon>Brachyura</taxon>
        <taxon>Eubrachyura</taxon>
        <taxon>Portunoidea</taxon>
        <taxon>Portunidae</taxon>
        <taxon>Portuninae</taxon>
        <taxon>Portunus</taxon>
    </lineage>
</organism>
<evidence type="ECO:0008006" key="4">
    <source>
        <dbReference type="Google" id="ProtNLM"/>
    </source>
</evidence>
<evidence type="ECO:0000256" key="1">
    <source>
        <dbReference type="SAM" id="MobiDB-lite"/>
    </source>
</evidence>
<dbReference type="GO" id="GO:0003676">
    <property type="term" value="F:nucleic acid binding"/>
    <property type="evidence" value="ECO:0007669"/>
    <property type="project" value="InterPro"/>
</dbReference>
<dbReference type="InterPro" id="IPR036875">
    <property type="entry name" value="Znf_CCHC_sf"/>
</dbReference>
<feature type="compositionally biased region" description="Low complexity" evidence="1">
    <location>
        <begin position="341"/>
        <end position="356"/>
    </location>
</feature>
<dbReference type="GO" id="GO:0008270">
    <property type="term" value="F:zinc ion binding"/>
    <property type="evidence" value="ECO:0007669"/>
    <property type="project" value="InterPro"/>
</dbReference>
<dbReference type="Proteomes" id="UP000324222">
    <property type="component" value="Unassembled WGS sequence"/>
</dbReference>
<comment type="caution">
    <text evidence="2">The sequence shown here is derived from an EMBL/GenBank/DDBJ whole genome shotgun (WGS) entry which is preliminary data.</text>
</comment>
<reference evidence="2 3" key="1">
    <citation type="submission" date="2019-05" db="EMBL/GenBank/DDBJ databases">
        <title>Another draft genome of Portunus trituberculatus and its Hox gene families provides insights of decapod evolution.</title>
        <authorList>
            <person name="Jeong J.-H."/>
            <person name="Song I."/>
            <person name="Kim S."/>
            <person name="Choi T."/>
            <person name="Kim D."/>
            <person name="Ryu S."/>
            <person name="Kim W."/>
        </authorList>
    </citation>
    <scope>NUCLEOTIDE SEQUENCE [LARGE SCALE GENOMIC DNA]</scope>
    <source>
        <tissue evidence="2">Muscle</tissue>
    </source>
</reference>
<accession>A0A5B7FTJ9</accession>
<dbReference type="Gene3D" id="4.10.60.10">
    <property type="entry name" value="Zinc finger, CCHC-type"/>
    <property type="match status" value="1"/>
</dbReference>